<feature type="region of interest" description="Disordered" evidence="1">
    <location>
        <begin position="66"/>
        <end position="94"/>
    </location>
</feature>
<evidence type="ECO:0000313" key="3">
    <source>
        <dbReference type="Proteomes" id="UP000548726"/>
    </source>
</evidence>
<protein>
    <submittedName>
        <fullName evidence="2">Uncharacterized protein</fullName>
    </submittedName>
</protein>
<gene>
    <name evidence="2" type="ORF">DmAi_00660</name>
</gene>
<comment type="caution">
    <text evidence="2">The sequence shown here is derived from an EMBL/GenBank/DDBJ whole genome shotgun (WGS) entry which is preliminary data.</text>
</comment>
<dbReference type="EMBL" id="BLJP01000001">
    <property type="protein sequence ID" value="GFE92007.1"/>
    <property type="molecule type" value="Genomic_DNA"/>
</dbReference>
<accession>A0A6V8I4L1</accession>
<proteinExistence type="predicted"/>
<evidence type="ECO:0000256" key="1">
    <source>
        <dbReference type="SAM" id="MobiDB-lite"/>
    </source>
</evidence>
<name>A0A6V8I4L1_9PROT</name>
<dbReference type="OrthoDB" id="7226158at2"/>
<dbReference type="Proteomes" id="UP000548726">
    <property type="component" value="Unassembled WGS sequence"/>
</dbReference>
<keyword evidence="3" id="KW-1185">Reference proteome</keyword>
<organism evidence="2 3">
    <name type="scientific">Acetobacter persici</name>
    <dbReference type="NCBI Taxonomy" id="1076596"/>
    <lineage>
        <taxon>Bacteria</taxon>
        <taxon>Pseudomonadati</taxon>
        <taxon>Pseudomonadota</taxon>
        <taxon>Alphaproteobacteria</taxon>
        <taxon>Acetobacterales</taxon>
        <taxon>Acetobacteraceae</taxon>
        <taxon>Acetobacter</taxon>
    </lineage>
</organism>
<evidence type="ECO:0000313" key="2">
    <source>
        <dbReference type="EMBL" id="GFE92007.1"/>
    </source>
</evidence>
<sequence length="94" mass="10591">MLLRSSPPVNMPKMRRKWRVKVMILLALLAAYGSIMWYMTHYKPPMERVVIPVEVVRQKTRAGLAAPPAPVPELESAPPVPEIAPPQLVIKGRQ</sequence>
<dbReference type="RefSeq" id="WP_143217654.1">
    <property type="nucleotide sequence ID" value="NZ_BLJP01000001.1"/>
</dbReference>
<reference evidence="2 3" key="1">
    <citation type="journal article" date="2020" name="Cell Rep.">
        <title>Local necrotic cells trigger systemic immune activation via gut microbiome dysbiosis in Drosophila.</title>
        <authorList>
            <person name="Kosakamoto H."/>
            <person name="Yamauchi T."/>
            <person name="Akuzawa-Tokita Y."/>
            <person name="Nishimura K."/>
            <person name="Soga T."/>
            <person name="Murakami T."/>
            <person name="Mori H."/>
            <person name="Yamamoto K."/>
            <person name="Miyazaki R."/>
            <person name="Koto A."/>
            <person name="Miura M."/>
            <person name="Obata F."/>
        </authorList>
    </citation>
    <scope>NUCLEOTIDE SEQUENCE [LARGE SCALE GENOMIC DNA]</scope>
    <source>
        <strain evidence="2 3">Ai</strain>
    </source>
</reference>
<dbReference type="AlphaFoldDB" id="A0A6V8I4L1"/>